<comment type="subcellular location">
    <subcellularLocation>
        <location evidence="1">Membrane</location>
        <topology evidence="1">Multi-pass membrane protein</topology>
    </subcellularLocation>
</comment>
<reference evidence="7 8" key="1">
    <citation type="submission" date="2024-07" db="EMBL/GenBank/DDBJ databases">
        <title>Section-level genome sequencing and comparative genomics of Aspergillus sections Usti and Cavernicolus.</title>
        <authorList>
            <consortium name="Lawrence Berkeley National Laboratory"/>
            <person name="Nybo J.L."/>
            <person name="Vesth T.C."/>
            <person name="Theobald S."/>
            <person name="Frisvad J.C."/>
            <person name="Larsen T.O."/>
            <person name="Kjaerboelling I."/>
            <person name="Rothschild-Mancinelli K."/>
            <person name="Lyhne E.K."/>
            <person name="Kogle M.E."/>
            <person name="Barry K."/>
            <person name="Clum A."/>
            <person name="Na H."/>
            <person name="Ledsgaard L."/>
            <person name="Lin J."/>
            <person name="Lipzen A."/>
            <person name="Kuo A."/>
            <person name="Riley R."/>
            <person name="Mondo S."/>
            <person name="Labutti K."/>
            <person name="Haridas S."/>
            <person name="Pangalinan J."/>
            <person name="Salamov A.A."/>
            <person name="Simmons B.A."/>
            <person name="Magnuson J.K."/>
            <person name="Chen J."/>
            <person name="Drula E."/>
            <person name="Henrissat B."/>
            <person name="Wiebenga A."/>
            <person name="Lubbers R.J."/>
            <person name="Gomes A.C."/>
            <person name="Makela M.R."/>
            <person name="Stajich J."/>
            <person name="Grigoriev I.V."/>
            <person name="Mortensen U.H."/>
            <person name="De Vries R.P."/>
            <person name="Baker S.E."/>
            <person name="Andersen M.R."/>
        </authorList>
    </citation>
    <scope>NUCLEOTIDE SEQUENCE [LARGE SCALE GENOMIC DNA]</scope>
    <source>
        <strain evidence="7 8">CBS 588.65</strain>
    </source>
</reference>
<dbReference type="InterPro" id="IPR036259">
    <property type="entry name" value="MFS_trans_sf"/>
</dbReference>
<dbReference type="PANTHER" id="PTHR43791">
    <property type="entry name" value="PERMEASE-RELATED"/>
    <property type="match status" value="1"/>
</dbReference>
<dbReference type="SUPFAM" id="SSF103473">
    <property type="entry name" value="MFS general substrate transporter"/>
    <property type="match status" value="1"/>
</dbReference>
<evidence type="ECO:0000313" key="7">
    <source>
        <dbReference type="EMBL" id="KAL2801828.1"/>
    </source>
</evidence>
<evidence type="ECO:0000256" key="5">
    <source>
        <dbReference type="ARBA" id="ARBA00023136"/>
    </source>
</evidence>
<feature type="transmembrane region" description="Helical" evidence="6">
    <location>
        <begin position="26"/>
        <end position="48"/>
    </location>
</feature>
<evidence type="ECO:0000256" key="4">
    <source>
        <dbReference type="ARBA" id="ARBA00022989"/>
    </source>
</evidence>
<proteinExistence type="predicted"/>
<name>A0ABR4GRX9_9EURO</name>
<dbReference type="Pfam" id="PF07690">
    <property type="entry name" value="MFS_1"/>
    <property type="match status" value="1"/>
</dbReference>
<dbReference type="PANTHER" id="PTHR43791:SF18">
    <property type="entry name" value="NICOTINIC ACID TRANSPORTER TNA1, PUTATIVE (AFU_ORTHOLOGUE AFUA_3G03820)-RELATED"/>
    <property type="match status" value="1"/>
</dbReference>
<dbReference type="Proteomes" id="UP001610334">
    <property type="component" value="Unassembled WGS sequence"/>
</dbReference>
<keyword evidence="8" id="KW-1185">Reference proteome</keyword>
<evidence type="ECO:0000256" key="2">
    <source>
        <dbReference type="ARBA" id="ARBA00022448"/>
    </source>
</evidence>
<evidence type="ECO:0000313" key="8">
    <source>
        <dbReference type="Proteomes" id="UP001610334"/>
    </source>
</evidence>
<feature type="transmembrane region" description="Helical" evidence="6">
    <location>
        <begin position="186"/>
        <end position="206"/>
    </location>
</feature>
<feature type="transmembrane region" description="Helical" evidence="6">
    <location>
        <begin position="98"/>
        <end position="116"/>
    </location>
</feature>
<keyword evidence="4 6" id="KW-1133">Transmembrane helix</keyword>
<dbReference type="Gene3D" id="1.20.1250.20">
    <property type="entry name" value="MFS general substrate transporter like domains"/>
    <property type="match status" value="2"/>
</dbReference>
<feature type="transmembrane region" description="Helical" evidence="6">
    <location>
        <begin position="155"/>
        <end position="174"/>
    </location>
</feature>
<evidence type="ECO:0000256" key="1">
    <source>
        <dbReference type="ARBA" id="ARBA00004141"/>
    </source>
</evidence>
<comment type="caution">
    <text evidence="7">The sequence shown here is derived from an EMBL/GenBank/DDBJ whole genome shotgun (WGS) entry which is preliminary data.</text>
</comment>
<dbReference type="InterPro" id="IPR011701">
    <property type="entry name" value="MFS"/>
</dbReference>
<accession>A0ABR4GRX9</accession>
<sequence>MAGAFSGLLAYLIVKMDGVGSLEDWRWIFLLEGILAVVVAVASFLLVWDEQKTATFLSEYEKDILLESLTHTASGRPASSHSGNEHSSHWKHVRAAVLDWKATALYALSLFLPTIIKGLGYSSAIAQLLTTPIYAAATMTCIAVGYFADKTAKRSLFTIICYLIILIGYIIVVAPPKSIPGYHLGHSLVLAFTALGLLTTVSYYLLCKRSNSKRDEMGAIEHGYSDEELVSMGQGAHL</sequence>
<dbReference type="EMBL" id="JBFXLT010000238">
    <property type="protein sequence ID" value="KAL2801828.1"/>
    <property type="molecule type" value="Genomic_DNA"/>
</dbReference>
<feature type="transmembrane region" description="Helical" evidence="6">
    <location>
        <begin position="128"/>
        <end position="148"/>
    </location>
</feature>
<keyword evidence="2" id="KW-0813">Transport</keyword>
<evidence type="ECO:0000256" key="3">
    <source>
        <dbReference type="ARBA" id="ARBA00022692"/>
    </source>
</evidence>
<keyword evidence="3 6" id="KW-0812">Transmembrane</keyword>
<gene>
    <name evidence="7" type="ORF">BJX63DRAFT_438444</name>
</gene>
<protein>
    <submittedName>
        <fullName evidence="7">Major facilitator superfamily domain-containing protein</fullName>
    </submittedName>
</protein>
<evidence type="ECO:0000256" key="6">
    <source>
        <dbReference type="SAM" id="Phobius"/>
    </source>
</evidence>
<organism evidence="7 8">
    <name type="scientific">Aspergillus granulosus</name>
    <dbReference type="NCBI Taxonomy" id="176169"/>
    <lineage>
        <taxon>Eukaryota</taxon>
        <taxon>Fungi</taxon>
        <taxon>Dikarya</taxon>
        <taxon>Ascomycota</taxon>
        <taxon>Pezizomycotina</taxon>
        <taxon>Eurotiomycetes</taxon>
        <taxon>Eurotiomycetidae</taxon>
        <taxon>Eurotiales</taxon>
        <taxon>Aspergillaceae</taxon>
        <taxon>Aspergillus</taxon>
        <taxon>Aspergillus subgen. Nidulantes</taxon>
    </lineage>
</organism>
<keyword evidence="5 6" id="KW-0472">Membrane</keyword>